<sequence length="610" mass="67881">MDTSAMDCSTPSSDEGGKLRLIPETRGTDDDDNSPGKVTSKTDSQSTEEALDPDATEFAASAEVTADPSVGDDAADELSSQSDACSDTMLQAAPSILPHFQCRDMEMYFRPRSESPDVFRSAGRPSVLKSAYDGSSDGQQHNETAPTSPSQRFEHSYEVEDGRDEVRSESGGVRLRGRSTRGGRGRGMARPCSGNTTPQANSPLNQPDYGNRDERERSVPPTAKRQRLTDARPESHGGSAHSGDIEMDDIDEDDGGTKQGVTDRKVPPLRISLPITQVEEDMHSESSSVHQAPSGHPSTSRKGPRGRHGKRHNDADEAQRMTRSKGEESALDDVPSYPVAEGSDDTSPTGQTSNSASIPDTLTAEQRIMYENPRAGMYHLKKLLAARWVADLRLQYPRADNEKYKNMLLFTGDYSLKRPSGAASSEQTTSVEKVEPKKEVDADASSSANSLANGEAESEDESNGLCPEMKSLWKEHSEERTNMMNRMYKERIKLRLFWEQELLRMDQREKGTTPKMSAVRFLRENEMCNAQILEETFEPPKPMNRSEFAERKNKSINQMFNRHQMEASSLFGLQRDMWLCEARRRGLEVSPESIKDCVPMVKVEKMEFPF</sequence>
<evidence type="ECO:0000313" key="2">
    <source>
        <dbReference type="EMBL" id="VDO67445.1"/>
    </source>
</evidence>
<protein>
    <submittedName>
        <fullName evidence="4">Helicase swr1</fullName>
    </submittedName>
</protein>
<dbReference type="AlphaFoldDB" id="A0A183FHH2"/>
<feature type="compositionally biased region" description="Polar residues" evidence="1">
    <location>
        <begin position="136"/>
        <end position="151"/>
    </location>
</feature>
<dbReference type="Proteomes" id="UP000050761">
    <property type="component" value="Unassembled WGS sequence"/>
</dbReference>
<feature type="compositionally biased region" description="Basic and acidic residues" evidence="1">
    <location>
        <begin position="15"/>
        <end position="28"/>
    </location>
</feature>
<reference evidence="2 3" key="1">
    <citation type="submission" date="2018-11" db="EMBL/GenBank/DDBJ databases">
        <authorList>
            <consortium name="Pathogen Informatics"/>
        </authorList>
    </citation>
    <scope>NUCLEOTIDE SEQUENCE [LARGE SCALE GENOMIC DNA]</scope>
</reference>
<name>A0A183FHH2_HELPZ</name>
<feature type="compositionally biased region" description="Low complexity" evidence="1">
    <location>
        <begin position="443"/>
        <end position="455"/>
    </location>
</feature>
<evidence type="ECO:0000313" key="3">
    <source>
        <dbReference type="Proteomes" id="UP000050761"/>
    </source>
</evidence>
<feature type="compositionally biased region" description="Polar residues" evidence="1">
    <location>
        <begin position="193"/>
        <end position="205"/>
    </location>
</feature>
<dbReference type="WBParaSite" id="HPBE_0000621901-mRNA-1">
    <property type="protein sequence ID" value="HPBE_0000621901-mRNA-1"/>
    <property type="gene ID" value="HPBE_0000621901"/>
</dbReference>
<evidence type="ECO:0000313" key="4">
    <source>
        <dbReference type="WBParaSite" id="HPBE_0000621901-mRNA-1"/>
    </source>
</evidence>
<feature type="compositionally biased region" description="Polar residues" evidence="1">
    <location>
        <begin position="285"/>
        <end position="300"/>
    </location>
</feature>
<feature type="region of interest" description="Disordered" evidence="1">
    <location>
        <begin position="113"/>
        <end position="360"/>
    </location>
</feature>
<feature type="compositionally biased region" description="Polar residues" evidence="1">
    <location>
        <begin position="345"/>
        <end position="360"/>
    </location>
</feature>
<dbReference type="EMBL" id="UZAH01025621">
    <property type="protein sequence ID" value="VDO67445.1"/>
    <property type="molecule type" value="Genomic_DNA"/>
</dbReference>
<feature type="compositionally biased region" description="Basic and acidic residues" evidence="1">
    <location>
        <begin position="432"/>
        <end position="441"/>
    </location>
</feature>
<feature type="compositionally biased region" description="Basic and acidic residues" evidence="1">
    <location>
        <begin position="152"/>
        <end position="168"/>
    </location>
</feature>
<feature type="compositionally biased region" description="Acidic residues" evidence="1">
    <location>
        <begin position="245"/>
        <end position="254"/>
    </location>
</feature>
<feature type="compositionally biased region" description="Polar residues" evidence="1">
    <location>
        <begin position="36"/>
        <end position="48"/>
    </location>
</feature>
<gene>
    <name evidence="2" type="ORF">HPBE_LOCUS6220</name>
</gene>
<feature type="compositionally biased region" description="Polar residues" evidence="1">
    <location>
        <begin position="1"/>
        <end position="13"/>
    </location>
</feature>
<dbReference type="OrthoDB" id="5824084at2759"/>
<feature type="compositionally biased region" description="Basic residues" evidence="1">
    <location>
        <begin position="302"/>
        <end position="311"/>
    </location>
</feature>
<reference evidence="4" key="2">
    <citation type="submission" date="2019-09" db="UniProtKB">
        <authorList>
            <consortium name="WormBaseParasite"/>
        </authorList>
    </citation>
    <scope>IDENTIFICATION</scope>
</reference>
<evidence type="ECO:0000256" key="1">
    <source>
        <dbReference type="SAM" id="MobiDB-lite"/>
    </source>
</evidence>
<organism evidence="3 4">
    <name type="scientific">Heligmosomoides polygyrus</name>
    <name type="common">Parasitic roundworm</name>
    <dbReference type="NCBI Taxonomy" id="6339"/>
    <lineage>
        <taxon>Eukaryota</taxon>
        <taxon>Metazoa</taxon>
        <taxon>Ecdysozoa</taxon>
        <taxon>Nematoda</taxon>
        <taxon>Chromadorea</taxon>
        <taxon>Rhabditida</taxon>
        <taxon>Rhabditina</taxon>
        <taxon>Rhabditomorpha</taxon>
        <taxon>Strongyloidea</taxon>
        <taxon>Heligmosomidae</taxon>
        <taxon>Heligmosomoides</taxon>
    </lineage>
</organism>
<keyword evidence="3" id="KW-1185">Reference proteome</keyword>
<feature type="compositionally biased region" description="Basic and acidic residues" evidence="1">
    <location>
        <begin position="312"/>
        <end position="328"/>
    </location>
</feature>
<proteinExistence type="predicted"/>
<feature type="region of interest" description="Disordered" evidence="1">
    <location>
        <begin position="418"/>
        <end position="465"/>
    </location>
</feature>
<accession>A0A3P8B495</accession>
<feature type="compositionally biased region" description="Polar residues" evidence="1">
    <location>
        <begin position="422"/>
        <end position="431"/>
    </location>
</feature>
<feature type="compositionally biased region" description="Basic residues" evidence="1">
    <location>
        <begin position="175"/>
        <end position="184"/>
    </location>
</feature>
<feature type="region of interest" description="Disordered" evidence="1">
    <location>
        <begin position="1"/>
        <end position="53"/>
    </location>
</feature>
<accession>A0A183FHH2</accession>